<dbReference type="OrthoDB" id="51316at2157"/>
<dbReference type="GO" id="GO:0047553">
    <property type="term" value="F:2-oxoglutarate synthase activity"/>
    <property type="evidence" value="ECO:0007669"/>
    <property type="project" value="UniProtKB-EC"/>
</dbReference>
<dbReference type="AlphaFoldDB" id="E3GWM6"/>
<reference evidence="6 7" key="1">
    <citation type="journal article" date="2010" name="Stand. Genomic Sci.">
        <title>Complete genome sequence of Methanothermus fervidus type strain (V24S).</title>
        <authorList>
            <person name="Anderson I."/>
            <person name="Djao O.D."/>
            <person name="Misra M."/>
            <person name="Chertkov O."/>
            <person name="Nolan M."/>
            <person name="Lucas S."/>
            <person name="Lapidus A."/>
            <person name="Del Rio T.G."/>
            <person name="Tice H."/>
            <person name="Cheng J.F."/>
            <person name="Tapia R."/>
            <person name="Han C."/>
            <person name="Goodwin L."/>
            <person name="Pitluck S."/>
            <person name="Liolios K."/>
            <person name="Ivanova N."/>
            <person name="Mavromatis K."/>
            <person name="Mikhailova N."/>
            <person name="Pati A."/>
            <person name="Brambilla E."/>
            <person name="Chen A."/>
            <person name="Palaniappan K."/>
            <person name="Land M."/>
            <person name="Hauser L."/>
            <person name="Chang Y.J."/>
            <person name="Jeffries C.D."/>
            <person name="Sikorski J."/>
            <person name="Spring S."/>
            <person name="Rohde M."/>
            <person name="Eichinger K."/>
            <person name="Huber H."/>
            <person name="Wirth R."/>
            <person name="Goker M."/>
            <person name="Detter J.C."/>
            <person name="Woyke T."/>
            <person name="Bristow J."/>
            <person name="Eisen J.A."/>
            <person name="Markowitz V."/>
            <person name="Hugenholtz P."/>
            <person name="Klenk H.P."/>
            <person name="Kyrpides N.C."/>
        </authorList>
    </citation>
    <scope>NUCLEOTIDE SEQUENCE [LARGE SCALE GENOMIC DNA]</scope>
    <source>
        <strain evidence="7">ATCC 43054 / DSM 2088 / JCM 10308 / V24 S</strain>
    </source>
</reference>
<dbReference type="EMBL" id="CP002278">
    <property type="protein sequence ID" value="ADP76840.1"/>
    <property type="molecule type" value="Genomic_DNA"/>
</dbReference>
<keyword evidence="4" id="KW-0411">Iron-sulfur</keyword>
<evidence type="ECO:0000256" key="4">
    <source>
        <dbReference type="ARBA" id="ARBA00023014"/>
    </source>
</evidence>
<evidence type="ECO:0000256" key="3">
    <source>
        <dbReference type="ARBA" id="ARBA00023004"/>
    </source>
</evidence>
<evidence type="ECO:0000313" key="7">
    <source>
        <dbReference type="Proteomes" id="UP000002315"/>
    </source>
</evidence>
<dbReference type="PROSITE" id="PS51379">
    <property type="entry name" value="4FE4S_FER_2"/>
    <property type="match status" value="2"/>
</dbReference>
<dbReference type="PROSITE" id="PS00198">
    <property type="entry name" value="4FE4S_FER_1"/>
    <property type="match status" value="2"/>
</dbReference>
<dbReference type="SUPFAM" id="SSF54862">
    <property type="entry name" value="4Fe-4S ferredoxins"/>
    <property type="match status" value="1"/>
</dbReference>
<gene>
    <name evidence="6" type="ordered locus">Mfer_0036</name>
</gene>
<organism evidence="6 7">
    <name type="scientific">Methanothermus fervidus (strain ATCC 43054 / DSM 2088 / JCM 10308 / V24 S)</name>
    <dbReference type="NCBI Taxonomy" id="523846"/>
    <lineage>
        <taxon>Archaea</taxon>
        <taxon>Methanobacteriati</taxon>
        <taxon>Methanobacteriota</taxon>
        <taxon>Methanomada group</taxon>
        <taxon>Methanobacteria</taxon>
        <taxon>Methanobacteriales</taxon>
        <taxon>Methanothermaceae</taxon>
        <taxon>Methanothermus</taxon>
    </lineage>
</organism>
<accession>E3GWM6</accession>
<proteinExistence type="predicted"/>
<keyword evidence="2" id="KW-0479">Metal-binding</keyword>
<dbReference type="InterPro" id="IPR017900">
    <property type="entry name" value="4Fe4S_Fe_S_CS"/>
</dbReference>
<dbReference type="Pfam" id="PF12838">
    <property type="entry name" value="Fer4_7"/>
    <property type="match status" value="1"/>
</dbReference>
<dbReference type="HOGENOM" id="CLU_139698_5_3_2"/>
<dbReference type="InterPro" id="IPR050572">
    <property type="entry name" value="Fe-S_Ferredoxin"/>
</dbReference>
<dbReference type="PANTHER" id="PTHR43687">
    <property type="entry name" value="ADENYLYLSULFATE REDUCTASE, BETA SUBUNIT"/>
    <property type="match status" value="1"/>
</dbReference>
<feature type="domain" description="4Fe-4S ferredoxin-type" evidence="5">
    <location>
        <begin position="1"/>
        <end position="29"/>
    </location>
</feature>
<dbReference type="STRING" id="523846.Mfer_0036"/>
<feature type="domain" description="4Fe-4S ferredoxin-type" evidence="5">
    <location>
        <begin position="37"/>
        <end position="66"/>
    </location>
</feature>
<keyword evidence="7" id="KW-1185">Reference proteome</keyword>
<evidence type="ECO:0000256" key="1">
    <source>
        <dbReference type="ARBA" id="ARBA00022485"/>
    </source>
</evidence>
<dbReference type="InterPro" id="IPR017896">
    <property type="entry name" value="4Fe4S_Fe-S-bd"/>
</dbReference>
<dbReference type="PANTHER" id="PTHR43687:SF1">
    <property type="entry name" value="FERREDOXIN III"/>
    <property type="match status" value="1"/>
</dbReference>
<evidence type="ECO:0000256" key="2">
    <source>
        <dbReference type="ARBA" id="ARBA00022723"/>
    </source>
</evidence>
<keyword evidence="6" id="KW-0560">Oxidoreductase</keyword>
<keyword evidence="3" id="KW-0408">Iron</keyword>
<name>E3GWM6_METFV</name>
<keyword evidence="1" id="KW-0004">4Fe-4S</keyword>
<dbReference type="GO" id="GO:0051539">
    <property type="term" value="F:4 iron, 4 sulfur cluster binding"/>
    <property type="evidence" value="ECO:0007669"/>
    <property type="project" value="UniProtKB-KW"/>
</dbReference>
<dbReference type="KEGG" id="mfv:Mfer_0036"/>
<dbReference type="Gene3D" id="3.30.70.20">
    <property type="match status" value="1"/>
</dbReference>
<evidence type="ECO:0000259" key="5">
    <source>
        <dbReference type="PROSITE" id="PS51379"/>
    </source>
</evidence>
<dbReference type="GO" id="GO:0046872">
    <property type="term" value="F:metal ion binding"/>
    <property type="evidence" value="ECO:0007669"/>
    <property type="project" value="UniProtKB-KW"/>
</dbReference>
<dbReference type="Proteomes" id="UP000002315">
    <property type="component" value="Chromosome"/>
</dbReference>
<sequence length="67" mass="7498">MIAINEKLCKGCGICIEFCPRNVFEMSKEINEKGVHVPLPKSPERCTKCNICVLMCPDQAISVNKNE</sequence>
<dbReference type="EC" id="1.2.7.3" evidence="6"/>
<evidence type="ECO:0000313" key="6">
    <source>
        <dbReference type="EMBL" id="ADP76840.1"/>
    </source>
</evidence>
<protein>
    <submittedName>
        <fullName evidence="6">2-oxoglutarate ferredoxin oxidoreductase, delta subunit</fullName>
        <ecNumber evidence="6">1.2.7.3</ecNumber>
    </submittedName>
</protein>